<evidence type="ECO:0000313" key="1">
    <source>
        <dbReference type="EMBL" id="KAI7742665.1"/>
    </source>
</evidence>
<evidence type="ECO:0000313" key="2">
    <source>
        <dbReference type="Proteomes" id="UP001206925"/>
    </source>
</evidence>
<name>A0AAD5CK36_AMBAR</name>
<feature type="non-terminal residue" evidence="1">
    <location>
        <position position="155"/>
    </location>
</feature>
<dbReference type="EMBL" id="JAMZMK010007938">
    <property type="protein sequence ID" value="KAI7742665.1"/>
    <property type="molecule type" value="Genomic_DNA"/>
</dbReference>
<sequence length="155" mass="17650">EKGLTGLAVRQLHKTLVVMLGPVLESNFTMKLTKRRRARATPNLGVLKNDQEEDDLMTELERRGEAPRIRLNVVYLMKIRDIAEEDQREEEDGDIGEEEDEMADFIVDEEVDEHGELKSAKGKGFYKGLKMKKISRKINRLAFGDYFPGVVGGLD</sequence>
<proteinExistence type="predicted"/>
<keyword evidence="2" id="KW-1185">Reference proteome</keyword>
<organism evidence="1 2">
    <name type="scientific">Ambrosia artemisiifolia</name>
    <name type="common">Common ragweed</name>
    <dbReference type="NCBI Taxonomy" id="4212"/>
    <lineage>
        <taxon>Eukaryota</taxon>
        <taxon>Viridiplantae</taxon>
        <taxon>Streptophyta</taxon>
        <taxon>Embryophyta</taxon>
        <taxon>Tracheophyta</taxon>
        <taxon>Spermatophyta</taxon>
        <taxon>Magnoliopsida</taxon>
        <taxon>eudicotyledons</taxon>
        <taxon>Gunneridae</taxon>
        <taxon>Pentapetalae</taxon>
        <taxon>asterids</taxon>
        <taxon>campanulids</taxon>
        <taxon>Asterales</taxon>
        <taxon>Asteraceae</taxon>
        <taxon>Asteroideae</taxon>
        <taxon>Heliantheae alliance</taxon>
        <taxon>Heliantheae</taxon>
        <taxon>Ambrosia</taxon>
    </lineage>
</organism>
<protein>
    <submittedName>
        <fullName evidence="1">Uncharacterized protein</fullName>
    </submittedName>
</protein>
<reference evidence="1" key="1">
    <citation type="submission" date="2022-06" db="EMBL/GenBank/DDBJ databases">
        <title>Uncovering the hologenomic basis of an extraordinary plant invasion.</title>
        <authorList>
            <person name="Bieker V.C."/>
            <person name="Martin M.D."/>
            <person name="Gilbert T."/>
            <person name="Hodgins K."/>
            <person name="Battlay P."/>
            <person name="Petersen B."/>
            <person name="Wilson J."/>
        </authorList>
    </citation>
    <scope>NUCLEOTIDE SEQUENCE</scope>
    <source>
        <strain evidence="1">AA19_3_7</strain>
        <tissue evidence="1">Leaf</tissue>
    </source>
</reference>
<accession>A0AAD5CK36</accession>
<dbReference type="Proteomes" id="UP001206925">
    <property type="component" value="Unassembled WGS sequence"/>
</dbReference>
<gene>
    <name evidence="1" type="ORF">M8C21_009818</name>
</gene>
<comment type="caution">
    <text evidence="1">The sequence shown here is derived from an EMBL/GenBank/DDBJ whole genome shotgun (WGS) entry which is preliminary data.</text>
</comment>
<dbReference type="AlphaFoldDB" id="A0AAD5CK36"/>